<evidence type="ECO:0000313" key="1">
    <source>
        <dbReference type="EMBL" id="RAH96778.1"/>
    </source>
</evidence>
<protein>
    <submittedName>
        <fullName evidence="1">Amidohydrolase</fullName>
    </submittedName>
</protein>
<proteinExistence type="predicted"/>
<dbReference type="RefSeq" id="WP_111352300.1">
    <property type="nucleotide sequence ID" value="NZ_QHHQ01000011.1"/>
</dbReference>
<evidence type="ECO:0000313" key="2">
    <source>
        <dbReference type="Proteomes" id="UP000249590"/>
    </source>
</evidence>
<keyword evidence="1" id="KW-0378">Hydrolase</keyword>
<name>A0A8B2NDL6_9HYPH</name>
<accession>A0A8B2NDL6</accession>
<organism evidence="1 2">
    <name type="scientific">Acuticoccus sediminis</name>
    <dbReference type="NCBI Taxonomy" id="2184697"/>
    <lineage>
        <taxon>Bacteria</taxon>
        <taxon>Pseudomonadati</taxon>
        <taxon>Pseudomonadota</taxon>
        <taxon>Alphaproteobacteria</taxon>
        <taxon>Hyphomicrobiales</taxon>
        <taxon>Amorphaceae</taxon>
        <taxon>Acuticoccus</taxon>
    </lineage>
</organism>
<dbReference type="EMBL" id="QHHQ01000011">
    <property type="protein sequence ID" value="RAH96778.1"/>
    <property type="molecule type" value="Genomic_DNA"/>
</dbReference>
<dbReference type="GO" id="GO:0004038">
    <property type="term" value="F:allantoinase activity"/>
    <property type="evidence" value="ECO:0007669"/>
    <property type="project" value="TreeGrafter"/>
</dbReference>
<dbReference type="Gene3D" id="2.30.40.10">
    <property type="entry name" value="Urease, subunit C, domain 1"/>
    <property type="match status" value="1"/>
</dbReference>
<dbReference type="SUPFAM" id="SSF51338">
    <property type="entry name" value="Composite domain of metallo-dependent hydrolases"/>
    <property type="match status" value="1"/>
</dbReference>
<dbReference type="GO" id="GO:0006145">
    <property type="term" value="P:purine nucleobase catabolic process"/>
    <property type="evidence" value="ECO:0007669"/>
    <property type="project" value="TreeGrafter"/>
</dbReference>
<dbReference type="OrthoDB" id="9765769at2"/>
<gene>
    <name evidence="1" type="ORF">DLJ53_31440</name>
</gene>
<dbReference type="InterPro" id="IPR050138">
    <property type="entry name" value="DHOase/Allantoinase_Hydrolase"/>
</dbReference>
<dbReference type="GO" id="GO:0005737">
    <property type="term" value="C:cytoplasm"/>
    <property type="evidence" value="ECO:0007669"/>
    <property type="project" value="TreeGrafter"/>
</dbReference>
<dbReference type="Gene3D" id="3.20.20.140">
    <property type="entry name" value="Metal-dependent hydrolases"/>
    <property type="match status" value="2"/>
</dbReference>
<keyword evidence="2" id="KW-1185">Reference proteome</keyword>
<dbReference type="Proteomes" id="UP000249590">
    <property type="component" value="Unassembled WGS sequence"/>
</dbReference>
<dbReference type="InterPro" id="IPR032466">
    <property type="entry name" value="Metal_Hydrolase"/>
</dbReference>
<dbReference type="SUPFAM" id="SSF51556">
    <property type="entry name" value="Metallo-dependent hydrolases"/>
    <property type="match status" value="1"/>
</dbReference>
<reference evidence="1 2" key="1">
    <citation type="submission" date="2018-05" db="EMBL/GenBank/DDBJ databases">
        <title>Acuticoccus sediminis sp. nov., isolated from deep-sea sediment of Indian Ocean.</title>
        <authorList>
            <person name="Liu X."/>
            <person name="Lai Q."/>
            <person name="Du Y."/>
            <person name="Sun F."/>
            <person name="Zhang X."/>
            <person name="Wang S."/>
            <person name="Shao Z."/>
        </authorList>
    </citation>
    <scope>NUCLEOTIDE SEQUENCE [LARGE SCALE GENOMIC DNA]</scope>
    <source>
        <strain evidence="1 2">PTG4-2</strain>
    </source>
</reference>
<sequence>MAEHFDALLRGGHVVDPKNGIDQVMDVAVQDGRIARVEPTIRGTATMEHDVSGKVVMPGIVDMHVHLSEWMGGPIGHRMLALAGVTTALDMAGPIEGMVSSTAKHGVGLSVGCISYVRPGHTVGSASPSPGEVEDYLAVALKGGAIGLKLLGGHFPLTQDGSAAVIATCGAHGAYVAFHAGTLETPNPSVATMEEACLLADGNPLHMPHVNSYCRGFEKPGVIEGQEAIEVLARYPAIWSESYLAPFNGFPGSCSNGVPESNAARRVLTAGGYAHTQDGVEQAITDGWIHVQADVGGVVGLVTGADGVAVWKAAGTMVGVSCMVNGPEPRIHLVTARSKDGRFGIDALATDGGGLPRNDIVERGLPLVRMNALTLADFAIKASLTPAHILGLADKGHLAPGADGDITVLDMDRLTPVLTYAGGRRLMEDGTVYPGPSRFFTTPAGRDTIAAAGLDPIVVAPGTMLPARAAA</sequence>
<dbReference type="AlphaFoldDB" id="A0A8B2NDL6"/>
<comment type="caution">
    <text evidence="1">The sequence shown here is derived from an EMBL/GenBank/DDBJ whole genome shotgun (WGS) entry which is preliminary data.</text>
</comment>
<dbReference type="PANTHER" id="PTHR43668">
    <property type="entry name" value="ALLANTOINASE"/>
    <property type="match status" value="1"/>
</dbReference>
<dbReference type="InterPro" id="IPR011059">
    <property type="entry name" value="Metal-dep_hydrolase_composite"/>
</dbReference>
<dbReference type="PANTHER" id="PTHR43668:SF2">
    <property type="entry name" value="ALLANTOINASE"/>
    <property type="match status" value="1"/>
</dbReference>